<dbReference type="GO" id="GO:0004222">
    <property type="term" value="F:metalloendopeptidase activity"/>
    <property type="evidence" value="ECO:0007669"/>
    <property type="project" value="TreeGrafter"/>
</dbReference>
<feature type="signal peptide" evidence="1">
    <location>
        <begin position="1"/>
        <end position="21"/>
    </location>
</feature>
<feature type="domain" description="M23ase beta-sheet core" evidence="2">
    <location>
        <begin position="94"/>
        <end position="187"/>
    </location>
</feature>
<name>A0A7L7L196_9BACT</name>
<evidence type="ECO:0000313" key="3">
    <source>
        <dbReference type="EMBL" id="QMU26557.1"/>
    </source>
</evidence>
<keyword evidence="1" id="KW-0732">Signal</keyword>
<dbReference type="CDD" id="cd12797">
    <property type="entry name" value="M23_peptidase"/>
    <property type="match status" value="1"/>
</dbReference>
<keyword evidence="3" id="KW-0614">Plasmid</keyword>
<organism evidence="3 4">
    <name type="scientific">Adhaeribacter radiodurans</name>
    <dbReference type="NCBI Taxonomy" id="2745197"/>
    <lineage>
        <taxon>Bacteria</taxon>
        <taxon>Pseudomonadati</taxon>
        <taxon>Bacteroidota</taxon>
        <taxon>Cytophagia</taxon>
        <taxon>Cytophagales</taxon>
        <taxon>Hymenobacteraceae</taxon>
        <taxon>Adhaeribacter</taxon>
    </lineage>
</organism>
<evidence type="ECO:0000259" key="2">
    <source>
        <dbReference type="Pfam" id="PF01551"/>
    </source>
</evidence>
<dbReference type="AlphaFoldDB" id="A0A7L7L196"/>
<accession>A0A7L7L196</accession>
<dbReference type="KEGG" id="add:HUW48_00355"/>
<proteinExistence type="predicted"/>
<reference evidence="3 4" key="1">
    <citation type="submission" date="2020-08" db="EMBL/GenBank/DDBJ databases">
        <title>Adhaeribacter dokdonensis sp. nov., isolated from the rhizosphere of Elymus tsukushiensis, a plant native to the Dokdo Islands, Republic of Korea.</title>
        <authorList>
            <person name="Ghim S.Y."/>
        </authorList>
    </citation>
    <scope>NUCLEOTIDE SEQUENCE [LARGE SCALE GENOMIC DNA]</scope>
    <source>
        <strain evidence="3 4">KUDC8001</strain>
        <plasmid evidence="3 4">unnamed</plasmid>
    </source>
</reference>
<keyword evidence="4" id="KW-1185">Reference proteome</keyword>
<dbReference type="InterPro" id="IPR050570">
    <property type="entry name" value="Cell_wall_metabolism_enzyme"/>
</dbReference>
<dbReference type="InterPro" id="IPR016047">
    <property type="entry name" value="M23ase_b-sheet_dom"/>
</dbReference>
<geneLocation type="plasmid" evidence="3 4">
    <name>unnamed</name>
</geneLocation>
<dbReference type="Gene3D" id="2.70.70.10">
    <property type="entry name" value="Glucose Permease (Domain IIA)"/>
    <property type="match status" value="1"/>
</dbReference>
<dbReference type="PANTHER" id="PTHR21666">
    <property type="entry name" value="PEPTIDASE-RELATED"/>
    <property type="match status" value="1"/>
</dbReference>
<dbReference type="EMBL" id="CP055152">
    <property type="protein sequence ID" value="QMU26557.1"/>
    <property type="molecule type" value="Genomic_DNA"/>
</dbReference>
<dbReference type="SUPFAM" id="SSF51261">
    <property type="entry name" value="Duplicated hybrid motif"/>
    <property type="match status" value="1"/>
</dbReference>
<protein>
    <submittedName>
        <fullName evidence="3">M23 family metallopeptidase</fullName>
    </submittedName>
</protein>
<feature type="chain" id="PRO_5029551610" evidence="1">
    <location>
        <begin position="22"/>
        <end position="216"/>
    </location>
</feature>
<dbReference type="RefSeq" id="WP_182411378.1">
    <property type="nucleotide sequence ID" value="NZ_CP055152.1"/>
</dbReference>
<evidence type="ECO:0000256" key="1">
    <source>
        <dbReference type="SAM" id="SignalP"/>
    </source>
</evidence>
<evidence type="ECO:0000313" key="4">
    <source>
        <dbReference type="Proteomes" id="UP000514509"/>
    </source>
</evidence>
<dbReference type="Proteomes" id="UP000514509">
    <property type="component" value="Plasmid unnamed"/>
</dbReference>
<gene>
    <name evidence="3" type="ORF">HUW48_00355</name>
</gene>
<dbReference type="PANTHER" id="PTHR21666:SF270">
    <property type="entry name" value="MUREIN HYDROLASE ACTIVATOR ENVC"/>
    <property type="match status" value="1"/>
</dbReference>
<dbReference type="Pfam" id="PF01551">
    <property type="entry name" value="Peptidase_M23"/>
    <property type="match status" value="1"/>
</dbReference>
<dbReference type="InterPro" id="IPR011055">
    <property type="entry name" value="Dup_hybrid_motif"/>
</dbReference>
<sequence>MRILKQLSPILLLIIPYTAKAQFNTIKKVEILPQIQIDYITSLSNNPEDNSIWEAVNVNNLRQKANVSVSMPLQAPIISSGFGNRIDPLTGKIKFHYGLDFRGSSDSIKAILPGTIKKVAYSRGLGNYVEVEHGEFKTIYGHLSQILVREKIEIIAGTVLGITGSTGRSTGEHLHFAIKHRGKAINPVPFLNLVYRRVEMEARKKSKRMASELTSK</sequence>